<dbReference type="NCBIfam" id="TIGR00972">
    <property type="entry name" value="3a0107s01c2"/>
    <property type="match status" value="1"/>
</dbReference>
<feature type="domain" description="ABC transporter" evidence="12">
    <location>
        <begin position="340"/>
        <end position="584"/>
    </location>
</feature>
<dbReference type="SUPFAM" id="SSF52540">
    <property type="entry name" value="P-loop containing nucleoside triphosphate hydrolases"/>
    <property type="match status" value="1"/>
</dbReference>
<comment type="subcellular location">
    <subcellularLocation>
        <location evidence="1">Cell membrane</location>
        <topology evidence="1">Multi-pass membrane protein</topology>
    </subcellularLocation>
</comment>
<evidence type="ECO:0000256" key="3">
    <source>
        <dbReference type="ARBA" id="ARBA00022448"/>
    </source>
</evidence>
<evidence type="ECO:0000256" key="2">
    <source>
        <dbReference type="ARBA" id="ARBA00007069"/>
    </source>
</evidence>
<dbReference type="AlphaFoldDB" id="A0A8J4SL27"/>
<dbReference type="InterPro" id="IPR051124">
    <property type="entry name" value="Phosphate_Transport_Permease"/>
</dbReference>
<dbReference type="PANTHER" id="PTHR30425:SF1">
    <property type="entry name" value="PHOSPHATE TRANSPORT SYSTEM PERMEASE PROTEIN PSTC"/>
    <property type="match status" value="1"/>
</dbReference>
<dbReference type="GO" id="GO:0005886">
    <property type="term" value="C:plasma membrane"/>
    <property type="evidence" value="ECO:0007669"/>
    <property type="project" value="UniProtKB-SubCell"/>
</dbReference>
<accession>A0A8J4SL27</accession>
<comment type="caution">
    <text evidence="14">The sequence shown here is derived from an EMBL/GenBank/DDBJ whole genome shotgun (WGS) entry which is preliminary data.</text>
</comment>
<evidence type="ECO:0000259" key="12">
    <source>
        <dbReference type="PROSITE" id="PS50893"/>
    </source>
</evidence>
<evidence type="ECO:0008006" key="16">
    <source>
        <dbReference type="Google" id="ProtNLM"/>
    </source>
</evidence>
<protein>
    <recommendedName>
        <fullName evidence="16">ABC transporter domain-containing protein</fullName>
    </recommendedName>
</protein>
<dbReference type="InterPro" id="IPR000515">
    <property type="entry name" value="MetI-like"/>
</dbReference>
<name>A0A8J4SL27_9STRA</name>
<organism evidence="14 15">
    <name type="scientific">Phytophthora kernoviae 00238/432</name>
    <dbReference type="NCBI Taxonomy" id="1284355"/>
    <lineage>
        <taxon>Eukaryota</taxon>
        <taxon>Sar</taxon>
        <taxon>Stramenopiles</taxon>
        <taxon>Oomycota</taxon>
        <taxon>Peronosporomycetes</taxon>
        <taxon>Peronosporales</taxon>
        <taxon>Peronosporaceae</taxon>
        <taxon>Phytophthora</taxon>
    </lineage>
</organism>
<dbReference type="InterPro" id="IPR003593">
    <property type="entry name" value="AAA+_ATPase"/>
</dbReference>
<dbReference type="PROSITE" id="PS50928">
    <property type="entry name" value="ABC_TM1"/>
    <property type="match status" value="1"/>
</dbReference>
<evidence type="ECO:0000256" key="9">
    <source>
        <dbReference type="ARBA" id="ARBA00022989"/>
    </source>
</evidence>
<dbReference type="InterPro" id="IPR003439">
    <property type="entry name" value="ABC_transporter-like_ATP-bd"/>
</dbReference>
<dbReference type="NCBIfam" id="TIGR02138">
    <property type="entry name" value="phosphate_pstC"/>
    <property type="match status" value="1"/>
</dbReference>
<feature type="transmembrane region" description="Helical" evidence="11">
    <location>
        <begin position="32"/>
        <end position="64"/>
    </location>
</feature>
<feature type="transmembrane region" description="Helical" evidence="11">
    <location>
        <begin position="169"/>
        <end position="191"/>
    </location>
</feature>
<evidence type="ECO:0000259" key="13">
    <source>
        <dbReference type="PROSITE" id="PS50928"/>
    </source>
</evidence>
<gene>
    <name evidence="14" type="ORF">G195_000556</name>
</gene>
<keyword evidence="6 11" id="KW-0812">Transmembrane</keyword>
<keyword evidence="3" id="KW-0813">Transport</keyword>
<comment type="similarity">
    <text evidence="2">Belongs to the binding-protein-dependent transport system permease family. CysTW subfamily.</text>
</comment>
<keyword evidence="8" id="KW-0067">ATP-binding</keyword>
<dbReference type="InterPro" id="IPR035906">
    <property type="entry name" value="MetI-like_sf"/>
</dbReference>
<evidence type="ECO:0000256" key="10">
    <source>
        <dbReference type="ARBA" id="ARBA00023136"/>
    </source>
</evidence>
<keyword evidence="10 11" id="KW-0472">Membrane</keyword>
<dbReference type="InterPro" id="IPR005670">
    <property type="entry name" value="PstB-like"/>
</dbReference>
<feature type="transmembrane region" description="Helical" evidence="11">
    <location>
        <begin position="308"/>
        <end position="327"/>
    </location>
</feature>
<dbReference type="Pfam" id="PF00528">
    <property type="entry name" value="BPD_transp_1"/>
    <property type="match status" value="1"/>
</dbReference>
<feature type="transmembrane region" description="Helical" evidence="11">
    <location>
        <begin position="278"/>
        <end position="302"/>
    </location>
</feature>
<dbReference type="PANTHER" id="PTHR30425">
    <property type="entry name" value="PHOSPHATE TRANSPORT SYSTEM PERMEASE PROTEIN PST"/>
    <property type="match status" value="1"/>
</dbReference>
<reference evidence="14" key="2">
    <citation type="submission" date="2020-02" db="EMBL/GenBank/DDBJ databases">
        <authorList>
            <person name="Studholme D.J."/>
        </authorList>
    </citation>
    <scope>NUCLEOTIDE SEQUENCE</scope>
    <source>
        <strain evidence="14">00238/432</strain>
    </source>
</reference>
<dbReference type="GO" id="GO:0016887">
    <property type="term" value="F:ATP hydrolysis activity"/>
    <property type="evidence" value="ECO:0007669"/>
    <property type="project" value="InterPro"/>
</dbReference>
<evidence type="ECO:0000256" key="5">
    <source>
        <dbReference type="ARBA" id="ARBA00022592"/>
    </source>
</evidence>
<dbReference type="InterPro" id="IPR017871">
    <property type="entry name" value="ABC_transporter-like_CS"/>
</dbReference>
<evidence type="ECO:0000256" key="7">
    <source>
        <dbReference type="ARBA" id="ARBA00022741"/>
    </source>
</evidence>
<evidence type="ECO:0000313" key="14">
    <source>
        <dbReference type="EMBL" id="KAF4325765.1"/>
    </source>
</evidence>
<dbReference type="GO" id="GO:0035435">
    <property type="term" value="P:phosphate ion transmembrane transport"/>
    <property type="evidence" value="ECO:0007669"/>
    <property type="project" value="InterPro"/>
</dbReference>
<proteinExistence type="inferred from homology"/>
<evidence type="ECO:0000313" key="15">
    <source>
        <dbReference type="Proteomes" id="UP000702964"/>
    </source>
</evidence>
<evidence type="ECO:0000256" key="6">
    <source>
        <dbReference type="ARBA" id="ARBA00022692"/>
    </source>
</evidence>
<dbReference type="GO" id="GO:0005524">
    <property type="term" value="F:ATP binding"/>
    <property type="evidence" value="ECO:0007669"/>
    <property type="project" value="UniProtKB-KW"/>
</dbReference>
<evidence type="ECO:0000256" key="4">
    <source>
        <dbReference type="ARBA" id="ARBA00022475"/>
    </source>
</evidence>
<dbReference type="CDD" id="cd03260">
    <property type="entry name" value="ABC_PstB_phosphate_transporter"/>
    <property type="match status" value="1"/>
</dbReference>
<dbReference type="InterPro" id="IPR027417">
    <property type="entry name" value="P-loop_NTPase"/>
</dbReference>
<feature type="transmembrane region" description="Helical" evidence="11">
    <location>
        <begin position="112"/>
        <end position="131"/>
    </location>
</feature>
<dbReference type="PROSITE" id="PS50893">
    <property type="entry name" value="ABC_TRANSPORTER_2"/>
    <property type="match status" value="1"/>
</dbReference>
<feature type="transmembrane region" description="Helical" evidence="11">
    <location>
        <begin position="76"/>
        <end position="100"/>
    </location>
</feature>
<keyword evidence="9 11" id="KW-1133">Transmembrane helix</keyword>
<dbReference type="Gene3D" id="1.10.3720.10">
    <property type="entry name" value="MetI-like"/>
    <property type="match status" value="2"/>
</dbReference>
<feature type="domain" description="ABC transmembrane type-1" evidence="13">
    <location>
        <begin position="36"/>
        <end position="258"/>
    </location>
</feature>
<dbReference type="GO" id="GO:0005315">
    <property type="term" value="F:phosphate transmembrane transporter activity"/>
    <property type="evidence" value="ECO:0007669"/>
    <property type="project" value="InterPro"/>
</dbReference>
<dbReference type="SUPFAM" id="SSF161098">
    <property type="entry name" value="MetI-like"/>
    <property type="match status" value="2"/>
</dbReference>
<dbReference type="PROSITE" id="PS00211">
    <property type="entry name" value="ABC_TRANSPORTER_1"/>
    <property type="match status" value="1"/>
</dbReference>
<dbReference type="Pfam" id="PF00005">
    <property type="entry name" value="ABC_tran"/>
    <property type="match status" value="1"/>
</dbReference>
<dbReference type="EMBL" id="AOFI03000002">
    <property type="protein sequence ID" value="KAF4325765.1"/>
    <property type="molecule type" value="Genomic_DNA"/>
</dbReference>
<evidence type="ECO:0000256" key="8">
    <source>
        <dbReference type="ARBA" id="ARBA00022840"/>
    </source>
</evidence>
<dbReference type="Gene3D" id="3.40.50.300">
    <property type="entry name" value="P-loop containing nucleotide triphosphate hydrolases"/>
    <property type="match status" value="1"/>
</dbReference>
<keyword evidence="4" id="KW-1003">Cell membrane</keyword>
<evidence type="ECO:0000256" key="11">
    <source>
        <dbReference type="SAM" id="Phobius"/>
    </source>
</evidence>
<evidence type="ECO:0000256" key="1">
    <source>
        <dbReference type="ARBA" id="ARBA00004651"/>
    </source>
</evidence>
<dbReference type="CDD" id="cd06261">
    <property type="entry name" value="TM_PBP2"/>
    <property type="match status" value="2"/>
</dbReference>
<reference evidence="14" key="1">
    <citation type="journal article" date="2015" name="Genom Data">
        <title>Draft genome sequences of Phytophthora kernoviae and Phytophthora ramorum lineage EU2 from Scotland.</title>
        <authorList>
            <person name="Sambles C."/>
            <person name="Schlenzig A."/>
            <person name="O'Neill P."/>
            <person name="Grant M."/>
            <person name="Studholme D.J."/>
        </authorList>
    </citation>
    <scope>NUCLEOTIDE SEQUENCE</scope>
    <source>
        <strain evidence="14">00238/432</strain>
    </source>
</reference>
<dbReference type="SMART" id="SM00382">
    <property type="entry name" value="AAA"/>
    <property type="match status" value="1"/>
</dbReference>
<sequence>MLRTGVLTFADVSLTEFFFSTNWDPENEHYGALIFILGTLALTGLTMLFAVPISVIIAVFLAEMTPKWLRQTLRPVLDLLVGIPSVVYGFLGLTILIPWLRDISGHDLADGLLAASIVLTIMVLPTISRISDDAISAVPNKYRDAAYALGANRFQTVIRVVLPAARSGIMYAVILGMTRAIGETMAVVMVIGNTAQLANSLFTPTAVLTSNIVMQISSVEFDSTWNHGLEIEEGGGIGPALFNSFYVLILSLLISIPIGMAAGIYLAEFAPNNKLMEIVRICVEGLSSVPSIIFGLFGIALFVEYFEIGLTILGAAVSLAFLNLPVLTRVTEESIKAVPVELRNGSFALGSTHLQTIRHDVSIEIPERAITAFIGPSGCGKSTLLRTLNRMNDRIPGTRIEGKVAVGGTDIYNGEVHVESLRKKIGMVFQQPNPFPKSIYENVAFGPKQHGIHGKKKLDEIVEQSLRSAVLWDEVKDNLKRSALSLSGGQQQRLCIARALAVEPDILLMDEATASLDPVSTFKIEELTHELKERYTIVMVTHNMQQAARVSQQTVFFLNGEVVEYSATQDMFAEPVDSRTQDYISGRFG</sequence>
<keyword evidence="5" id="KW-0592">Phosphate transport</keyword>
<dbReference type="Proteomes" id="UP000702964">
    <property type="component" value="Unassembled WGS sequence"/>
</dbReference>
<keyword evidence="7" id="KW-0547">Nucleotide-binding</keyword>
<feature type="transmembrane region" description="Helical" evidence="11">
    <location>
        <begin position="245"/>
        <end position="266"/>
    </location>
</feature>
<dbReference type="InterPro" id="IPR011864">
    <property type="entry name" value="Phosphate_PstC"/>
</dbReference>